<feature type="domain" description="Beta-ketoacyl-[acyl-carrier-protein] synthase III N-terminal" evidence="1">
    <location>
        <begin position="130"/>
        <end position="201"/>
    </location>
</feature>
<organism evidence="2 3">
    <name type="scientific">Ketobacter alkanivorans</name>
    <dbReference type="NCBI Taxonomy" id="1917421"/>
    <lineage>
        <taxon>Bacteria</taxon>
        <taxon>Pseudomonadati</taxon>
        <taxon>Pseudomonadota</taxon>
        <taxon>Gammaproteobacteria</taxon>
        <taxon>Pseudomonadales</taxon>
        <taxon>Ketobacteraceae</taxon>
        <taxon>Ketobacter</taxon>
    </lineage>
</organism>
<dbReference type="InterPro" id="IPR013751">
    <property type="entry name" value="ACP_syn_III_N"/>
</dbReference>
<keyword evidence="3" id="KW-1185">Reference proteome</keyword>
<dbReference type="PANTHER" id="PTHR34069">
    <property type="entry name" value="3-OXOACYL-[ACYL-CARRIER-PROTEIN] SYNTHASE 3"/>
    <property type="match status" value="1"/>
</dbReference>
<protein>
    <recommendedName>
        <fullName evidence="1">Beta-ketoacyl-[acyl-carrier-protein] synthase III N-terminal domain-containing protein</fullName>
    </recommendedName>
</protein>
<dbReference type="SUPFAM" id="SSF53901">
    <property type="entry name" value="Thiolase-like"/>
    <property type="match status" value="2"/>
</dbReference>
<evidence type="ECO:0000313" key="3">
    <source>
        <dbReference type="Proteomes" id="UP000235116"/>
    </source>
</evidence>
<dbReference type="GO" id="GO:0004315">
    <property type="term" value="F:3-oxoacyl-[acyl-carrier-protein] synthase activity"/>
    <property type="evidence" value="ECO:0007669"/>
    <property type="project" value="InterPro"/>
</dbReference>
<dbReference type="Gene3D" id="3.40.47.10">
    <property type="match status" value="1"/>
</dbReference>
<evidence type="ECO:0000259" key="1">
    <source>
        <dbReference type="Pfam" id="PF08545"/>
    </source>
</evidence>
<dbReference type="AlphaFoldDB" id="A0A2K9LJ51"/>
<evidence type="ECO:0000313" key="2">
    <source>
        <dbReference type="EMBL" id="AUM12358.1"/>
    </source>
</evidence>
<dbReference type="PANTHER" id="PTHR34069:SF2">
    <property type="entry name" value="BETA-KETOACYL-[ACYL-CARRIER-PROTEIN] SYNTHASE III"/>
    <property type="match status" value="1"/>
</dbReference>
<gene>
    <name evidence="2" type="ORF">Kalk_07985</name>
</gene>
<dbReference type="KEGG" id="kak:Kalk_07985"/>
<dbReference type="OrthoDB" id="9815506at2"/>
<name>A0A2K9LJ51_9GAMM</name>
<proteinExistence type="predicted"/>
<dbReference type="GO" id="GO:0044550">
    <property type="term" value="P:secondary metabolite biosynthetic process"/>
    <property type="evidence" value="ECO:0007669"/>
    <property type="project" value="TreeGrafter"/>
</dbReference>
<dbReference type="InterPro" id="IPR016039">
    <property type="entry name" value="Thiolase-like"/>
</dbReference>
<dbReference type="RefSeq" id="WP_101893694.1">
    <property type="nucleotide sequence ID" value="NZ_CP022684.1"/>
</dbReference>
<sequence>MIVNSITGVRIAGAGNGWPEDLLGPSARLNNAQIYEFFYGADWREHLAQRQWDEDRPQQEFGLRSRSWLRGSSFTVLDLAIVAAEKALHRAGIKPQDLDCIFVATCTPFQISSTLAGKVARHLNTNAVAIDIRAGGAGGLDSMITAAMYHSHGCKASLIIAAEASSLFVSKEDSANGMLFGDGASAMVFVSDENAHQQGLVGGVLGSAPWQGKPFTVTGRLPPTPDFKAEDYLFQAPDDTYRACLANVWEQTSLKLKDAFPAACADMSVILPYALTRPQVLKVAASFDTTADAALNLLAEHGCIGCVSPLAAIVQYIEEKQAAGESATGDLLGSMAVAGGIAWTGLLWQM</sequence>
<dbReference type="Proteomes" id="UP000235116">
    <property type="component" value="Chromosome"/>
</dbReference>
<accession>A0A2K9LJ51</accession>
<dbReference type="GO" id="GO:0006633">
    <property type="term" value="P:fatty acid biosynthetic process"/>
    <property type="evidence" value="ECO:0007669"/>
    <property type="project" value="InterPro"/>
</dbReference>
<dbReference type="EMBL" id="CP022684">
    <property type="protein sequence ID" value="AUM12358.1"/>
    <property type="molecule type" value="Genomic_DNA"/>
</dbReference>
<reference evidence="3" key="1">
    <citation type="submission" date="2017-08" db="EMBL/GenBank/DDBJ databases">
        <title>Direct submision.</title>
        <authorList>
            <person name="Kim S.-J."/>
            <person name="Rhee S.-K."/>
        </authorList>
    </citation>
    <scope>NUCLEOTIDE SEQUENCE [LARGE SCALE GENOMIC DNA]</scope>
    <source>
        <strain evidence="3">GI5</strain>
    </source>
</reference>
<dbReference type="Pfam" id="PF08545">
    <property type="entry name" value="ACP_syn_III"/>
    <property type="match status" value="1"/>
</dbReference>